<dbReference type="EMBL" id="CAJJDM010000098">
    <property type="protein sequence ID" value="CAD8094178.1"/>
    <property type="molecule type" value="Genomic_DNA"/>
</dbReference>
<keyword evidence="2" id="KW-1185">Reference proteome</keyword>
<gene>
    <name evidence="1" type="ORF">PPRIM_AZ9-3.1.T0950039</name>
</gene>
<sequence length="219" mass="26052">MLDQCQYFTSEQSHQYLCQRIEKRIYPRQYRVKYRLLSYLHDKIEIKPMPFEIMSITNMTNASKDYAQSDNIQDNLKLLDVQEKTQVPHIELWDKARQCCNLLECSKENIQDVGGLSQLFGHILDILQQTKQKNLYFITPYNMDIENKHRKFIYNSEALTNLIKRIKSGRLQEQTKSLFRSNIQHQSIGKQIQKTELNEQLSVQALNLLKQLKKKQLNK</sequence>
<organism evidence="1 2">
    <name type="scientific">Paramecium primaurelia</name>
    <dbReference type="NCBI Taxonomy" id="5886"/>
    <lineage>
        <taxon>Eukaryota</taxon>
        <taxon>Sar</taxon>
        <taxon>Alveolata</taxon>
        <taxon>Ciliophora</taxon>
        <taxon>Intramacronucleata</taxon>
        <taxon>Oligohymenophorea</taxon>
        <taxon>Peniculida</taxon>
        <taxon>Parameciidae</taxon>
        <taxon>Paramecium</taxon>
    </lineage>
</organism>
<dbReference type="Proteomes" id="UP000688137">
    <property type="component" value="Unassembled WGS sequence"/>
</dbReference>
<dbReference type="AlphaFoldDB" id="A0A8S1NNX2"/>
<evidence type="ECO:0000313" key="1">
    <source>
        <dbReference type="EMBL" id="CAD8094178.1"/>
    </source>
</evidence>
<name>A0A8S1NNX2_PARPR</name>
<dbReference type="OMA" id="FEIMSIT"/>
<accession>A0A8S1NNX2</accession>
<protein>
    <submittedName>
        <fullName evidence="1">Uncharacterized protein</fullName>
    </submittedName>
</protein>
<comment type="caution">
    <text evidence="1">The sequence shown here is derived from an EMBL/GenBank/DDBJ whole genome shotgun (WGS) entry which is preliminary data.</text>
</comment>
<reference evidence="1" key="1">
    <citation type="submission" date="2021-01" db="EMBL/GenBank/DDBJ databases">
        <authorList>
            <consortium name="Genoscope - CEA"/>
            <person name="William W."/>
        </authorList>
    </citation>
    <scope>NUCLEOTIDE SEQUENCE</scope>
</reference>
<proteinExistence type="predicted"/>
<evidence type="ECO:0000313" key="2">
    <source>
        <dbReference type="Proteomes" id="UP000688137"/>
    </source>
</evidence>